<name>A0A8J2K366_9HEXA</name>
<evidence type="ECO:0000313" key="3">
    <source>
        <dbReference type="EMBL" id="CAG7728758.1"/>
    </source>
</evidence>
<evidence type="ECO:0000256" key="2">
    <source>
        <dbReference type="SAM" id="SignalP"/>
    </source>
</evidence>
<organism evidence="3 4">
    <name type="scientific">Allacma fusca</name>
    <dbReference type="NCBI Taxonomy" id="39272"/>
    <lineage>
        <taxon>Eukaryota</taxon>
        <taxon>Metazoa</taxon>
        <taxon>Ecdysozoa</taxon>
        <taxon>Arthropoda</taxon>
        <taxon>Hexapoda</taxon>
        <taxon>Collembola</taxon>
        <taxon>Symphypleona</taxon>
        <taxon>Sminthuridae</taxon>
        <taxon>Allacma</taxon>
    </lineage>
</organism>
<accession>A0A8J2K366</accession>
<proteinExistence type="predicted"/>
<feature type="region of interest" description="Disordered" evidence="1">
    <location>
        <begin position="311"/>
        <end position="363"/>
    </location>
</feature>
<feature type="chain" id="PRO_5035167805" evidence="2">
    <location>
        <begin position="18"/>
        <end position="574"/>
    </location>
</feature>
<comment type="caution">
    <text evidence="3">The sequence shown here is derived from an EMBL/GenBank/DDBJ whole genome shotgun (WGS) entry which is preliminary data.</text>
</comment>
<feature type="region of interest" description="Disordered" evidence="1">
    <location>
        <begin position="542"/>
        <end position="574"/>
    </location>
</feature>
<feature type="region of interest" description="Disordered" evidence="1">
    <location>
        <begin position="49"/>
        <end position="94"/>
    </location>
</feature>
<gene>
    <name evidence="3" type="ORF">AFUS01_LOCUS17515</name>
</gene>
<keyword evidence="4" id="KW-1185">Reference proteome</keyword>
<dbReference type="Proteomes" id="UP000708208">
    <property type="component" value="Unassembled WGS sequence"/>
</dbReference>
<evidence type="ECO:0000256" key="1">
    <source>
        <dbReference type="SAM" id="MobiDB-lite"/>
    </source>
</evidence>
<sequence length="574" mass="63401">MKIFLITLAVLIQTANCQVNQNSNPASQNSNDLQNSGTSQHFRVLSPAQQYPHNPKSQGVRGSHYSKSPEVPNFQASSQFGKPIHNPQNLQSYTTYAGPPKYQGTQTQIMPVQQAYEHPFAPNNIMEDPSKPQSLSYGSNGPSFMRLLLGSMGIHFGGGRLRRPLGPKLPVPRPIPGSPLATVNSVVTNAAFPHGPGNPVHFNNHLQAVQGIAQMQHAQVSHQQNHGSGKPVEYHTSGGSNVPVTVQHYIHQTPLQSQLVAYPIANYVAGPDYTNAQYDYPFAPYGSNFYPSNPPSVMGTSIESPVTYVQSEKSVRHEEPQINHVQVSESSSSSRKPKSVNDSTYESSESSHQYEESLLNNPESDELQPYTIIEKPVVHYVEKPVVRFVEKTVVRTVAKPVIKYVEKPVIKYVRGPPSAELNLKEGDAYNGVSDESPKFIKSIEPQITRDAQHNYAQIASSQPQQSNDNSHEFYSSYGGAYFRKNPAPAPKVTGTKEVHGDNAFKKPIIHIPKELPAYSPNLDYKVIKTHIYGPTISGEGLNLPPFGQSRESKDINDQARSPKPLHQAHERFLL</sequence>
<protein>
    <submittedName>
        <fullName evidence="3">Uncharacterized protein</fullName>
    </submittedName>
</protein>
<feature type="compositionally biased region" description="Polar residues" evidence="1">
    <location>
        <begin position="74"/>
        <end position="94"/>
    </location>
</feature>
<keyword evidence="2" id="KW-0732">Signal</keyword>
<feature type="signal peptide" evidence="2">
    <location>
        <begin position="1"/>
        <end position="17"/>
    </location>
</feature>
<evidence type="ECO:0000313" key="4">
    <source>
        <dbReference type="Proteomes" id="UP000708208"/>
    </source>
</evidence>
<reference evidence="3" key="1">
    <citation type="submission" date="2021-06" db="EMBL/GenBank/DDBJ databases">
        <authorList>
            <person name="Hodson N. C."/>
            <person name="Mongue J. A."/>
            <person name="Jaron S. K."/>
        </authorList>
    </citation>
    <scope>NUCLEOTIDE SEQUENCE</scope>
</reference>
<dbReference type="EMBL" id="CAJVCH010168055">
    <property type="protein sequence ID" value="CAG7728758.1"/>
    <property type="molecule type" value="Genomic_DNA"/>
</dbReference>
<dbReference type="AlphaFoldDB" id="A0A8J2K366"/>